<keyword evidence="1" id="KW-0732">Signal</keyword>
<feature type="domain" description="Porin" evidence="2">
    <location>
        <begin position="18"/>
        <end position="313"/>
    </location>
</feature>
<dbReference type="InterPro" id="IPR023614">
    <property type="entry name" value="Porin_dom_sf"/>
</dbReference>
<dbReference type="RefSeq" id="WP_246913949.1">
    <property type="nucleotide sequence ID" value="NZ_JALJRB010000031.1"/>
</dbReference>
<evidence type="ECO:0000313" key="4">
    <source>
        <dbReference type="Proteomes" id="UP001165427"/>
    </source>
</evidence>
<dbReference type="Gene3D" id="2.40.160.10">
    <property type="entry name" value="Porin"/>
    <property type="match status" value="1"/>
</dbReference>
<dbReference type="SUPFAM" id="SSF56935">
    <property type="entry name" value="Porins"/>
    <property type="match status" value="1"/>
</dbReference>
<sequence>MKQIRSKFGYGVLAVLLILPFLATPAAALEAKLSGQVNQLFMWADDGDRTDVFVADNANSSTRFRFTASEDFGKVKIGTHLEFDAQRNSSFALSMDQNNDGAFNWNDRWMNIYFDTAFGKFEIGKGSGAADTTSESDLSGTGVINYSGVADTAGGFMFKQGNGVDFGARVGQVRSNFDGIGRSERIRYNTPSFGGLKLATSFTNGEAYEFGAFYAADFAGNKLAASVGYVDGNQRNNFKQFSGSLSWLMPFGLNITGAYGERDIDQPNRLKAYHYYFKLGYKFDIHALSVEYGWNENLRINNEDSSNWGVAYVITPWKPVEFFVSYRQYMLQAASGPDPDDIRQAMVGSRVKF</sequence>
<dbReference type="AlphaFoldDB" id="A0AA41R755"/>
<proteinExistence type="predicted"/>
<evidence type="ECO:0000256" key="1">
    <source>
        <dbReference type="SAM" id="SignalP"/>
    </source>
</evidence>
<accession>A0AA41R755</accession>
<evidence type="ECO:0000313" key="3">
    <source>
        <dbReference type="EMBL" id="MCJ8502717.1"/>
    </source>
</evidence>
<dbReference type="Pfam" id="PF13609">
    <property type="entry name" value="Porin_4"/>
    <property type="match status" value="1"/>
</dbReference>
<keyword evidence="4" id="KW-1185">Reference proteome</keyword>
<reference evidence="3" key="1">
    <citation type="submission" date="2022-04" db="EMBL/GenBank/DDBJ databases">
        <title>Desulfatitalea alkaliphila sp. nov., a novel anaerobic sulfate-reducing bacterium isolated from terrestrial mud volcano, Taman Peninsula, Russia.</title>
        <authorList>
            <person name="Khomyakova M.A."/>
            <person name="Merkel A.Y."/>
            <person name="Slobodkin A.I."/>
        </authorList>
    </citation>
    <scope>NUCLEOTIDE SEQUENCE</scope>
    <source>
        <strain evidence="3">M08but</strain>
    </source>
</reference>
<name>A0AA41R755_9BACT</name>
<feature type="signal peptide" evidence="1">
    <location>
        <begin position="1"/>
        <end position="28"/>
    </location>
</feature>
<feature type="chain" id="PRO_5041468966" evidence="1">
    <location>
        <begin position="29"/>
        <end position="353"/>
    </location>
</feature>
<organism evidence="3 4">
    <name type="scientific">Desulfatitalea alkaliphila</name>
    <dbReference type="NCBI Taxonomy" id="2929485"/>
    <lineage>
        <taxon>Bacteria</taxon>
        <taxon>Pseudomonadati</taxon>
        <taxon>Thermodesulfobacteriota</taxon>
        <taxon>Desulfobacteria</taxon>
        <taxon>Desulfobacterales</taxon>
        <taxon>Desulfosarcinaceae</taxon>
        <taxon>Desulfatitalea</taxon>
    </lineage>
</organism>
<dbReference type="InterPro" id="IPR033900">
    <property type="entry name" value="Gram_neg_porin_domain"/>
</dbReference>
<dbReference type="EMBL" id="JALJRB010000031">
    <property type="protein sequence ID" value="MCJ8502717.1"/>
    <property type="molecule type" value="Genomic_DNA"/>
</dbReference>
<dbReference type="GO" id="GO:0016020">
    <property type="term" value="C:membrane"/>
    <property type="evidence" value="ECO:0007669"/>
    <property type="project" value="InterPro"/>
</dbReference>
<dbReference type="Proteomes" id="UP001165427">
    <property type="component" value="Unassembled WGS sequence"/>
</dbReference>
<evidence type="ECO:0000259" key="2">
    <source>
        <dbReference type="Pfam" id="PF13609"/>
    </source>
</evidence>
<comment type="caution">
    <text evidence="3">The sequence shown here is derived from an EMBL/GenBank/DDBJ whole genome shotgun (WGS) entry which is preliminary data.</text>
</comment>
<dbReference type="GO" id="GO:0015288">
    <property type="term" value="F:porin activity"/>
    <property type="evidence" value="ECO:0007669"/>
    <property type="project" value="InterPro"/>
</dbReference>
<gene>
    <name evidence="3" type="ORF">MRX98_19230</name>
</gene>
<protein>
    <submittedName>
        <fullName evidence="3">Porin</fullName>
    </submittedName>
</protein>